<evidence type="ECO:0000313" key="3">
    <source>
        <dbReference type="Proteomes" id="UP000658793"/>
    </source>
</evidence>
<dbReference type="CDD" id="cd02524">
    <property type="entry name" value="G1P_cytidylyltransferase"/>
    <property type="match status" value="1"/>
</dbReference>
<dbReference type="EMBL" id="BMGA01000001">
    <property type="protein sequence ID" value="GGA63331.1"/>
    <property type="molecule type" value="Genomic_DNA"/>
</dbReference>
<evidence type="ECO:0000259" key="1">
    <source>
        <dbReference type="Pfam" id="PF00483"/>
    </source>
</evidence>
<comment type="caution">
    <text evidence="2">The sequence shown here is derived from an EMBL/GenBank/DDBJ whole genome shotgun (WGS) entry which is preliminary data.</text>
</comment>
<keyword evidence="3" id="KW-1185">Reference proteome</keyword>
<dbReference type="InterPro" id="IPR013446">
    <property type="entry name" value="G1P_cyt_trans-like"/>
</dbReference>
<proteinExistence type="predicted"/>
<dbReference type="PANTHER" id="PTHR47183">
    <property type="entry name" value="GLUCOSE-1-PHOSPHATE CYTIDYLYLTRANSFERASE-RELATED"/>
    <property type="match status" value="1"/>
</dbReference>
<evidence type="ECO:0000313" key="2">
    <source>
        <dbReference type="EMBL" id="GGA63331.1"/>
    </source>
</evidence>
<keyword evidence="2" id="KW-0548">Nucleotidyltransferase</keyword>
<accession>A0ABQ1H8U7</accession>
<name>A0ABQ1H8U7_9FLAO</name>
<protein>
    <submittedName>
        <fullName evidence="2">Glucose-1-phosphate cytidylyltransferase</fullName>
    </submittedName>
</protein>
<reference evidence="3" key="1">
    <citation type="journal article" date="2019" name="Int. J. Syst. Evol. Microbiol.">
        <title>The Global Catalogue of Microorganisms (GCM) 10K type strain sequencing project: providing services to taxonomists for standard genome sequencing and annotation.</title>
        <authorList>
            <consortium name="The Broad Institute Genomics Platform"/>
            <consortium name="The Broad Institute Genome Sequencing Center for Infectious Disease"/>
            <person name="Wu L."/>
            <person name="Ma J."/>
        </authorList>
    </citation>
    <scope>NUCLEOTIDE SEQUENCE [LARGE SCALE GENOMIC DNA]</scope>
    <source>
        <strain evidence="3">CGMCC 1.12811</strain>
    </source>
</reference>
<dbReference type="Gene3D" id="3.90.550.10">
    <property type="entry name" value="Spore Coat Polysaccharide Biosynthesis Protein SpsA, Chain A"/>
    <property type="match status" value="1"/>
</dbReference>
<dbReference type="NCBIfam" id="TIGR02623">
    <property type="entry name" value="G1P_cyt_trans"/>
    <property type="match status" value="1"/>
</dbReference>
<dbReference type="Pfam" id="PF00483">
    <property type="entry name" value="NTP_transferase"/>
    <property type="match status" value="1"/>
</dbReference>
<dbReference type="GO" id="GO:0016779">
    <property type="term" value="F:nucleotidyltransferase activity"/>
    <property type="evidence" value="ECO:0007669"/>
    <property type="project" value="UniProtKB-KW"/>
</dbReference>
<dbReference type="InterPro" id="IPR005835">
    <property type="entry name" value="NTP_transferase_dom"/>
</dbReference>
<feature type="domain" description="Nucleotidyl transferase" evidence="1">
    <location>
        <begin position="12"/>
        <end position="240"/>
    </location>
</feature>
<dbReference type="SUPFAM" id="SSF53448">
    <property type="entry name" value="Nucleotide-diphospho-sugar transferases"/>
    <property type="match status" value="1"/>
</dbReference>
<dbReference type="PANTHER" id="PTHR47183:SF1">
    <property type="entry name" value="GLUCOSE-1-PHOSPHATE CYTIDYLYLTRANSFERASE"/>
    <property type="match status" value="1"/>
</dbReference>
<gene>
    <name evidence="2" type="ORF">GCM10008015_00270</name>
</gene>
<dbReference type="InterPro" id="IPR046981">
    <property type="entry name" value="G1P_cyt_trans"/>
</dbReference>
<organism evidence="2 3">
    <name type="scientific">Flavobacterium palustre</name>
    <dbReference type="NCBI Taxonomy" id="1476463"/>
    <lineage>
        <taxon>Bacteria</taxon>
        <taxon>Pseudomonadati</taxon>
        <taxon>Bacteroidota</taxon>
        <taxon>Flavobacteriia</taxon>
        <taxon>Flavobacteriales</taxon>
        <taxon>Flavobacteriaceae</taxon>
        <taxon>Flavobacterium</taxon>
    </lineage>
</organism>
<dbReference type="InterPro" id="IPR029044">
    <property type="entry name" value="Nucleotide-diphossugar_trans"/>
</dbReference>
<dbReference type="Proteomes" id="UP000658793">
    <property type="component" value="Unassembled WGS sequence"/>
</dbReference>
<sequence>MTAKKINFSYMKVVIFAGGFGTRLMEETEARPKPMVEIGGKPILWHILKMYEQHGYNEFVICLGYKATYIKEYFYNYYLHNSDVTIELANNNINVHFSETESFKVTLIDTGLHTNTAGRLKRIQKYVKDETFMLTYGDGVADVNLKALYDFHCSHGRLATLTSVQIPGRFGNLDINESGEVGHFEEKPMGDGMWINGGFFVLEPGIFKYLDYEVEDVQWEKGPLAAIAKDNQLAAYRHHGFWKCMDALRDRIELEEMWNSGNAKWKTW</sequence>
<keyword evidence="2" id="KW-0808">Transferase</keyword>